<reference evidence="3" key="1">
    <citation type="journal article" date="2015" name="J. Biotechnol.">
        <title>Complete genome sequence of the actinobacterium Streptomyces glaucescens GLA.O (DSM 40922) consisting of a linear chromosome and one linear plasmid.</title>
        <authorList>
            <person name="Ortseifen V."/>
            <person name="Winkler A."/>
            <person name="Albersmeier A."/>
            <person name="Wendler S."/>
            <person name="Puhler A."/>
            <person name="Kalinowski J."/>
            <person name="Ruckert C."/>
        </authorList>
    </citation>
    <scope>NUCLEOTIDE SEQUENCE [LARGE SCALE GENOMIC DNA]</scope>
    <source>
        <strain evidence="3">DSM 40922 / GLA O</strain>
    </source>
</reference>
<dbReference type="EMBL" id="CP009438">
    <property type="protein sequence ID" value="AIS01153.1"/>
    <property type="molecule type" value="Genomic_DNA"/>
</dbReference>
<feature type="compositionally biased region" description="Basic residues" evidence="1">
    <location>
        <begin position="13"/>
        <end position="28"/>
    </location>
</feature>
<dbReference type="AlphaFoldDB" id="A0A089XAZ5"/>
<protein>
    <submittedName>
        <fullName evidence="2">Uncharacterized protein</fullName>
    </submittedName>
</protein>
<dbReference type="HOGENOM" id="CLU_2526080_0_0_11"/>
<evidence type="ECO:0000313" key="3">
    <source>
        <dbReference type="Proteomes" id="UP000029482"/>
    </source>
</evidence>
<accession>A0A089XAZ5</accession>
<proteinExistence type="predicted"/>
<evidence type="ECO:0000256" key="1">
    <source>
        <dbReference type="SAM" id="MobiDB-lite"/>
    </source>
</evidence>
<dbReference type="KEGG" id="sgu:SGLAU_26075"/>
<name>A0A089XAZ5_STRGA</name>
<evidence type="ECO:0000313" key="2">
    <source>
        <dbReference type="EMBL" id="AIS01153.1"/>
    </source>
</evidence>
<gene>
    <name evidence="2" type="ORF">SGLAU_26075</name>
</gene>
<feature type="region of interest" description="Disordered" evidence="1">
    <location>
        <begin position="1"/>
        <end position="30"/>
    </location>
</feature>
<sequence>MGASRMPNTPGKKTGRAVPYRRARKKAGRPVPIRTVRPARSGRRSDVGQNVSFQLLSRPVSCAATSRTRSFQVPLATSPEAFTV</sequence>
<keyword evidence="3" id="KW-1185">Reference proteome</keyword>
<dbReference type="Proteomes" id="UP000029482">
    <property type="component" value="Chromosome"/>
</dbReference>
<organism evidence="2 3">
    <name type="scientific">Streptomyces glaucescens</name>
    <dbReference type="NCBI Taxonomy" id="1907"/>
    <lineage>
        <taxon>Bacteria</taxon>
        <taxon>Bacillati</taxon>
        <taxon>Actinomycetota</taxon>
        <taxon>Actinomycetes</taxon>
        <taxon>Kitasatosporales</taxon>
        <taxon>Streptomycetaceae</taxon>
        <taxon>Streptomyces</taxon>
    </lineage>
</organism>
<dbReference type="STRING" id="1907.SGLAU_26075"/>